<accession>A0ABR2PLX9</accession>
<evidence type="ECO:0000256" key="7">
    <source>
        <dbReference type="ARBA" id="ARBA00022723"/>
    </source>
</evidence>
<dbReference type="PANTHER" id="PTHR46913">
    <property type="entry name" value="RING-H2 FINGER PROTEIN ATL16"/>
    <property type="match status" value="1"/>
</dbReference>
<evidence type="ECO:0000256" key="12">
    <source>
        <dbReference type="ARBA" id="ARBA00023136"/>
    </source>
</evidence>
<keyword evidence="19" id="KW-1185">Reference proteome</keyword>
<evidence type="ECO:0000256" key="6">
    <source>
        <dbReference type="ARBA" id="ARBA00022692"/>
    </source>
</evidence>
<dbReference type="InterPro" id="IPR044600">
    <property type="entry name" value="ATL1/ATL16-like"/>
</dbReference>
<feature type="region of interest" description="Disordered" evidence="15">
    <location>
        <begin position="173"/>
        <end position="202"/>
    </location>
</feature>
<dbReference type="InterPro" id="IPR001841">
    <property type="entry name" value="Znf_RING"/>
</dbReference>
<comment type="catalytic activity">
    <reaction evidence="1">
        <text>S-ubiquitinyl-[E2 ubiquitin-conjugating enzyme]-L-cysteine + [acceptor protein]-L-lysine = [E2 ubiquitin-conjugating enzyme]-L-cysteine + N(6)-ubiquitinyl-[acceptor protein]-L-lysine.</text>
        <dbReference type="EC" id="2.3.2.27"/>
    </reaction>
</comment>
<evidence type="ECO:0000256" key="11">
    <source>
        <dbReference type="ARBA" id="ARBA00022989"/>
    </source>
</evidence>
<dbReference type="Gene3D" id="3.30.40.10">
    <property type="entry name" value="Zinc/RING finger domain, C3HC4 (zinc finger)"/>
    <property type="match status" value="1"/>
</dbReference>
<dbReference type="SMART" id="SM00184">
    <property type="entry name" value="RING"/>
    <property type="match status" value="1"/>
</dbReference>
<keyword evidence="12 16" id="KW-0472">Membrane</keyword>
<comment type="subcellular location">
    <subcellularLocation>
        <location evidence="2">Membrane</location>
        <topology evidence="2">Single-pass membrane protein</topology>
    </subcellularLocation>
</comment>
<dbReference type="CDD" id="cd16461">
    <property type="entry name" value="RING-H2_EL5-like"/>
    <property type="match status" value="1"/>
</dbReference>
<dbReference type="EC" id="2.3.2.27" evidence="4"/>
<evidence type="ECO:0000256" key="3">
    <source>
        <dbReference type="ARBA" id="ARBA00004906"/>
    </source>
</evidence>
<keyword evidence="9" id="KW-0833">Ubl conjugation pathway</keyword>
<evidence type="ECO:0000256" key="8">
    <source>
        <dbReference type="ARBA" id="ARBA00022771"/>
    </source>
</evidence>
<keyword evidence="10" id="KW-0862">Zinc</keyword>
<evidence type="ECO:0000256" key="13">
    <source>
        <dbReference type="ARBA" id="ARBA00024209"/>
    </source>
</evidence>
<dbReference type="PANTHER" id="PTHR46913:SF1">
    <property type="entry name" value="RING-H2 FINGER PROTEIN ATL16"/>
    <property type="match status" value="1"/>
</dbReference>
<comment type="similarity">
    <text evidence="13">Belongs to the RING-type zinc finger family. ATL subfamily.</text>
</comment>
<keyword evidence="7" id="KW-0479">Metal-binding</keyword>
<protein>
    <recommendedName>
        <fullName evidence="4">RING-type E3 ubiquitin transferase</fullName>
        <ecNumber evidence="4">2.3.2.27</ecNumber>
    </recommendedName>
</protein>
<evidence type="ECO:0000256" key="5">
    <source>
        <dbReference type="ARBA" id="ARBA00022679"/>
    </source>
</evidence>
<name>A0ABR2PLX9_9ROSI</name>
<evidence type="ECO:0000256" key="15">
    <source>
        <dbReference type="SAM" id="MobiDB-lite"/>
    </source>
</evidence>
<dbReference type="SUPFAM" id="SSF57850">
    <property type="entry name" value="RING/U-box"/>
    <property type="match status" value="1"/>
</dbReference>
<evidence type="ECO:0000256" key="10">
    <source>
        <dbReference type="ARBA" id="ARBA00022833"/>
    </source>
</evidence>
<dbReference type="PROSITE" id="PS50089">
    <property type="entry name" value="ZF_RING_2"/>
    <property type="match status" value="1"/>
</dbReference>
<keyword evidence="11 16" id="KW-1133">Transmembrane helix</keyword>
<evidence type="ECO:0000313" key="19">
    <source>
        <dbReference type="Proteomes" id="UP001396334"/>
    </source>
</evidence>
<keyword evidence="5" id="KW-0808">Transferase</keyword>
<sequence length="230" mass="25967">MGSDDDDHDGGGNRAFRVTRRIMMAALGSVAGVVMLMILLHLYARYLLRRQERRRRAELYGSRTDQIEPVDEIHIVEPPKSGLDPLVIASLPMFTYKVTVGHVDVDDELTECSVCLGNITEESTVRLLPNCKHIFHVQCIDTWLRSHTTCPICRTTAEPTVQLEEIELGKRVQAQPTAPPMEENAAQVEKEGAPSGSRFGSFRWRLGRQRSSNRIQSFEDHEIVNENINS</sequence>
<dbReference type="InterPro" id="IPR013083">
    <property type="entry name" value="Znf_RING/FYVE/PHD"/>
</dbReference>
<dbReference type="Proteomes" id="UP001396334">
    <property type="component" value="Unassembled WGS sequence"/>
</dbReference>
<dbReference type="EMBL" id="JBBPBN010000056">
    <property type="protein sequence ID" value="KAK8989452.1"/>
    <property type="molecule type" value="Genomic_DNA"/>
</dbReference>
<evidence type="ECO:0000256" key="9">
    <source>
        <dbReference type="ARBA" id="ARBA00022786"/>
    </source>
</evidence>
<evidence type="ECO:0000256" key="1">
    <source>
        <dbReference type="ARBA" id="ARBA00000900"/>
    </source>
</evidence>
<evidence type="ECO:0000256" key="2">
    <source>
        <dbReference type="ARBA" id="ARBA00004167"/>
    </source>
</evidence>
<comment type="pathway">
    <text evidence="3">Protein modification; protein ubiquitination.</text>
</comment>
<dbReference type="Pfam" id="PF13639">
    <property type="entry name" value="zf-RING_2"/>
    <property type="match status" value="1"/>
</dbReference>
<comment type="caution">
    <text evidence="18">The sequence shown here is derived from an EMBL/GenBank/DDBJ whole genome shotgun (WGS) entry which is preliminary data.</text>
</comment>
<feature type="domain" description="RING-type" evidence="17">
    <location>
        <begin position="112"/>
        <end position="154"/>
    </location>
</feature>
<evidence type="ECO:0000256" key="4">
    <source>
        <dbReference type="ARBA" id="ARBA00012483"/>
    </source>
</evidence>
<keyword evidence="8 14" id="KW-0863">Zinc-finger</keyword>
<proteinExistence type="inferred from homology"/>
<feature type="transmembrane region" description="Helical" evidence="16">
    <location>
        <begin position="22"/>
        <end position="48"/>
    </location>
</feature>
<organism evidence="18 19">
    <name type="scientific">Hibiscus sabdariffa</name>
    <name type="common">roselle</name>
    <dbReference type="NCBI Taxonomy" id="183260"/>
    <lineage>
        <taxon>Eukaryota</taxon>
        <taxon>Viridiplantae</taxon>
        <taxon>Streptophyta</taxon>
        <taxon>Embryophyta</taxon>
        <taxon>Tracheophyta</taxon>
        <taxon>Spermatophyta</taxon>
        <taxon>Magnoliopsida</taxon>
        <taxon>eudicotyledons</taxon>
        <taxon>Gunneridae</taxon>
        <taxon>Pentapetalae</taxon>
        <taxon>rosids</taxon>
        <taxon>malvids</taxon>
        <taxon>Malvales</taxon>
        <taxon>Malvaceae</taxon>
        <taxon>Malvoideae</taxon>
        <taxon>Hibiscus</taxon>
    </lineage>
</organism>
<keyword evidence="6 16" id="KW-0812">Transmembrane</keyword>
<evidence type="ECO:0000259" key="17">
    <source>
        <dbReference type="PROSITE" id="PS50089"/>
    </source>
</evidence>
<evidence type="ECO:0000313" key="18">
    <source>
        <dbReference type="EMBL" id="KAK8989452.1"/>
    </source>
</evidence>
<gene>
    <name evidence="18" type="ORF">V6N11_063877</name>
</gene>
<reference evidence="18 19" key="1">
    <citation type="journal article" date="2024" name="G3 (Bethesda)">
        <title>Genome assembly of Hibiscus sabdariffa L. provides insights into metabolisms of medicinal natural products.</title>
        <authorList>
            <person name="Kim T."/>
        </authorList>
    </citation>
    <scope>NUCLEOTIDE SEQUENCE [LARGE SCALE GENOMIC DNA]</scope>
    <source>
        <strain evidence="18">TK-2024</strain>
        <tissue evidence="18">Old leaves</tissue>
    </source>
</reference>
<evidence type="ECO:0000256" key="14">
    <source>
        <dbReference type="PROSITE-ProRule" id="PRU00175"/>
    </source>
</evidence>
<evidence type="ECO:0000256" key="16">
    <source>
        <dbReference type="SAM" id="Phobius"/>
    </source>
</evidence>